<keyword evidence="4" id="KW-0378">Hydrolase</keyword>
<reference evidence="8" key="1">
    <citation type="submission" date="2020-06" db="EMBL/GenBank/DDBJ databases">
        <title>A chromosome-scale genome assembly of Talaromyces rugulosus W13939.</title>
        <authorList>
            <person name="Wang B."/>
            <person name="Guo L."/>
            <person name="Ye K."/>
            <person name="Wang L."/>
        </authorList>
    </citation>
    <scope>NUCLEOTIDE SEQUENCE [LARGE SCALE GENOMIC DNA]</scope>
    <source>
        <strain evidence="8">W13939</strain>
    </source>
</reference>
<sequence>MSSLTFPTSPSVQVKISALEGGHLTLPERLFVTDADPEKKSTVPSLSFLIQHPSTSQNGTQKNENIVFDLGVKRDLKGYMPAMQAHIANRQPVLTSPDVTETLRKGGLDPAKDIDYVIMSHVHWDHVGTPADFERATFVVGHGTLHLLDNGAPPHYPKEIFDADLLPRDRVWELQASSLPEAKFGPDTEYLGEKAMAVSGKRWLPLKSVAGEVIFPAVVDLFDDGSVYLIDSPGHLFGHMNLLACVGPSKWVYLGGDCCHDPRILTGEKGIALYEDPTKAGHTRSVHVDTDIARTTLDRIKKLLPIVQPLKANDQNIRSIAGNAVIDGGEAVEIEVIVAHDKKWRENNQHRFFQANVDN</sequence>
<dbReference type="Gene3D" id="3.60.15.10">
    <property type="entry name" value="Ribonuclease Z/Hydroxyacylglutathione hydrolase-like"/>
    <property type="match status" value="1"/>
</dbReference>
<dbReference type="CDD" id="cd07730">
    <property type="entry name" value="metallo-hydrolase-like_MBL-fold"/>
    <property type="match status" value="1"/>
</dbReference>
<dbReference type="RefSeq" id="XP_035342248.1">
    <property type="nucleotide sequence ID" value="XM_035486355.1"/>
</dbReference>
<dbReference type="PANTHER" id="PTHR42978:SF2">
    <property type="entry name" value="102 KBASES UNSTABLE REGION: FROM 1 TO 119443"/>
    <property type="match status" value="1"/>
</dbReference>
<dbReference type="KEGG" id="trg:TRUGW13939_03170"/>
<comment type="cofactor">
    <cofactor evidence="1">
        <name>Zn(2+)</name>
        <dbReference type="ChEBI" id="CHEBI:29105"/>
    </cofactor>
</comment>
<dbReference type="GeneID" id="55990675"/>
<organism evidence="7 8">
    <name type="scientific">Talaromyces rugulosus</name>
    <name type="common">Penicillium rugulosum</name>
    <dbReference type="NCBI Taxonomy" id="121627"/>
    <lineage>
        <taxon>Eukaryota</taxon>
        <taxon>Fungi</taxon>
        <taxon>Dikarya</taxon>
        <taxon>Ascomycota</taxon>
        <taxon>Pezizomycotina</taxon>
        <taxon>Eurotiomycetes</taxon>
        <taxon>Eurotiomycetidae</taxon>
        <taxon>Eurotiales</taxon>
        <taxon>Trichocomaceae</taxon>
        <taxon>Talaromyces</taxon>
        <taxon>Talaromyces sect. Islandici</taxon>
    </lineage>
</organism>
<evidence type="ECO:0000256" key="4">
    <source>
        <dbReference type="ARBA" id="ARBA00022801"/>
    </source>
</evidence>
<dbReference type="GO" id="GO:0046872">
    <property type="term" value="F:metal ion binding"/>
    <property type="evidence" value="ECO:0007669"/>
    <property type="project" value="UniProtKB-KW"/>
</dbReference>
<evidence type="ECO:0000256" key="5">
    <source>
        <dbReference type="ARBA" id="ARBA00022833"/>
    </source>
</evidence>
<dbReference type="EMBL" id="CP055899">
    <property type="protein sequence ID" value="QKX56070.1"/>
    <property type="molecule type" value="Genomic_DNA"/>
</dbReference>
<keyword evidence="8" id="KW-1185">Reference proteome</keyword>
<accession>A0A7H8QQ36</accession>
<gene>
    <name evidence="7" type="ORF">TRUGW13939_03170</name>
</gene>
<dbReference type="PANTHER" id="PTHR42978">
    <property type="entry name" value="QUORUM-QUENCHING LACTONASE YTNP-RELATED-RELATED"/>
    <property type="match status" value="1"/>
</dbReference>
<dbReference type="InterPro" id="IPR036866">
    <property type="entry name" value="RibonucZ/Hydroxyglut_hydro"/>
</dbReference>
<proteinExistence type="inferred from homology"/>
<dbReference type="SUPFAM" id="SSF56281">
    <property type="entry name" value="Metallo-hydrolase/oxidoreductase"/>
    <property type="match status" value="1"/>
</dbReference>
<keyword evidence="3" id="KW-0479">Metal-binding</keyword>
<evidence type="ECO:0000256" key="1">
    <source>
        <dbReference type="ARBA" id="ARBA00001947"/>
    </source>
</evidence>
<keyword evidence="5" id="KW-0862">Zinc</keyword>
<dbReference type="AlphaFoldDB" id="A0A7H8QQ36"/>
<dbReference type="InterPro" id="IPR051013">
    <property type="entry name" value="MBL_superfamily_lactonases"/>
</dbReference>
<evidence type="ECO:0000256" key="2">
    <source>
        <dbReference type="ARBA" id="ARBA00007749"/>
    </source>
</evidence>
<dbReference type="OrthoDB" id="10250730at2759"/>
<evidence type="ECO:0000256" key="3">
    <source>
        <dbReference type="ARBA" id="ARBA00022723"/>
    </source>
</evidence>
<dbReference type="GO" id="GO:0016787">
    <property type="term" value="F:hydrolase activity"/>
    <property type="evidence" value="ECO:0007669"/>
    <property type="project" value="UniProtKB-KW"/>
</dbReference>
<feature type="domain" description="Metallo-beta-lactamase" evidence="6">
    <location>
        <begin position="110"/>
        <end position="158"/>
    </location>
</feature>
<evidence type="ECO:0000313" key="8">
    <source>
        <dbReference type="Proteomes" id="UP000509510"/>
    </source>
</evidence>
<protein>
    <recommendedName>
        <fullName evidence="6">Metallo-beta-lactamase domain-containing protein</fullName>
    </recommendedName>
</protein>
<evidence type="ECO:0000259" key="6">
    <source>
        <dbReference type="Pfam" id="PF00753"/>
    </source>
</evidence>
<dbReference type="InterPro" id="IPR001279">
    <property type="entry name" value="Metallo-B-lactamas"/>
</dbReference>
<evidence type="ECO:0000313" key="7">
    <source>
        <dbReference type="EMBL" id="QKX56070.1"/>
    </source>
</evidence>
<dbReference type="Proteomes" id="UP000509510">
    <property type="component" value="Chromosome II"/>
</dbReference>
<dbReference type="Pfam" id="PF00753">
    <property type="entry name" value="Lactamase_B"/>
    <property type="match status" value="1"/>
</dbReference>
<comment type="similarity">
    <text evidence="2">Belongs to the metallo-beta-lactamase superfamily.</text>
</comment>
<name>A0A7H8QQ36_TALRU</name>